<dbReference type="Gene3D" id="3.50.50.60">
    <property type="entry name" value="FAD/NAD(P)-binding domain"/>
    <property type="match status" value="2"/>
</dbReference>
<dbReference type="InterPro" id="IPR036188">
    <property type="entry name" value="FAD/NAD-bd_sf"/>
</dbReference>
<feature type="domain" description="Flavocytochrome c sulphide dehydrogenase flavin-binding" evidence="5">
    <location>
        <begin position="363"/>
        <end position="430"/>
    </location>
</feature>
<dbReference type="FunFam" id="3.50.50.60:FF:000234">
    <property type="entry name" value="Flavocytochrome C sulfide dehydrogenase"/>
    <property type="match status" value="1"/>
</dbReference>
<evidence type="ECO:0000256" key="3">
    <source>
        <dbReference type="SAM" id="SignalP"/>
    </source>
</evidence>
<dbReference type="Pfam" id="PF09242">
    <property type="entry name" value="FCSD-flav_bind"/>
    <property type="match status" value="1"/>
</dbReference>
<dbReference type="InterPro" id="IPR023753">
    <property type="entry name" value="FAD/NAD-binding_dom"/>
</dbReference>
<proteinExistence type="predicted"/>
<protein>
    <submittedName>
        <fullName evidence="7">FAD-dependent oxidoreductase</fullName>
    </submittedName>
</protein>
<dbReference type="InterPro" id="IPR049386">
    <property type="entry name" value="FCSD_central"/>
</dbReference>
<dbReference type="GO" id="GO:0050660">
    <property type="term" value="F:flavin adenine dinucleotide binding"/>
    <property type="evidence" value="ECO:0007669"/>
    <property type="project" value="InterPro"/>
</dbReference>
<feature type="chain" id="PRO_5028822722" evidence="3">
    <location>
        <begin position="23"/>
        <end position="432"/>
    </location>
</feature>
<accession>A0A7D4P3G7</accession>
<dbReference type="InterPro" id="IPR052541">
    <property type="entry name" value="SQRD"/>
</dbReference>
<evidence type="ECO:0000313" key="7">
    <source>
        <dbReference type="EMBL" id="QKI88576.1"/>
    </source>
</evidence>
<evidence type="ECO:0000259" key="6">
    <source>
        <dbReference type="Pfam" id="PF21706"/>
    </source>
</evidence>
<dbReference type="GO" id="GO:0016491">
    <property type="term" value="F:oxidoreductase activity"/>
    <property type="evidence" value="ECO:0007669"/>
    <property type="project" value="InterPro"/>
</dbReference>
<dbReference type="InterPro" id="IPR037092">
    <property type="entry name" value="FlavoCytC_S_DH_flav-bd_sf"/>
</dbReference>
<dbReference type="SUPFAM" id="SSF55424">
    <property type="entry name" value="FAD/NAD-linked reductases, dimerisation (C-terminal) domain"/>
    <property type="match status" value="1"/>
</dbReference>
<dbReference type="Gene3D" id="3.90.760.10">
    <property type="entry name" value="Flavocytochrome c sulphide dehydrogenase, flavin-binding domain"/>
    <property type="match status" value="1"/>
</dbReference>
<dbReference type="EMBL" id="CP054020">
    <property type="protein sequence ID" value="QKI88576.1"/>
    <property type="molecule type" value="Genomic_DNA"/>
</dbReference>
<dbReference type="Proteomes" id="UP000504724">
    <property type="component" value="Chromosome"/>
</dbReference>
<sequence>MLKRRSLIKAMAATGFGGSLMATLPGCSLNGTKGSSDAARVVVIGGGFGGASVAKYLKRFDNTVDVTLIEPKKSYMTCPGSNWYLAGLVDAKTITHSYDSLRDKHGVNIIHSTVSMVSPAAKQVTLNDGRVLDYDKLVVSPGIEFKYDAIEGYSEDVIEQIPHAYKAGPQTEILYKQIREMPQGGTFIMCPPGNPFRCPPGPYERVSMIADYFKRNNPTAKIIILDAKDKFSKQGLFQEGWKALYGDMIQWISASAGGKVSHIDAKTKTVYTDFGQYKADVLNIIPPQKAGNIAFAAGLTNDAGWCPVDQQTFESTIHPDIHVVGDSSIAGKMPKSGHSAASQGKMCAASIVAKLNGYTIPTAKNVNTCYSLVGADYGISVAAVYQLVDGSIVPVKGAGGVSPTGADASFRKNEANYAHGWYKSITMDLWNS</sequence>
<dbReference type="SUPFAM" id="SSF51905">
    <property type="entry name" value="FAD/NAD(P)-binding domain"/>
    <property type="match status" value="2"/>
</dbReference>
<reference evidence="7 8" key="1">
    <citation type="submission" date="2020-05" db="EMBL/GenBank/DDBJ databases">
        <title>Thiomicrorhabdus sediminis sp.nov. and Thiomicrorhabdus xiamenensis sp.nov., novel sulfur-oxidizing bacteria isolated from coastal sediment.</title>
        <authorList>
            <person name="Liu X."/>
        </authorList>
    </citation>
    <scope>NUCLEOTIDE SEQUENCE [LARGE SCALE GENOMIC DNA]</scope>
    <source>
        <strain evidence="7 8">G2</strain>
    </source>
</reference>
<dbReference type="Pfam" id="PF07992">
    <property type="entry name" value="Pyr_redox_2"/>
    <property type="match status" value="1"/>
</dbReference>
<evidence type="ECO:0000256" key="1">
    <source>
        <dbReference type="ARBA" id="ARBA00022630"/>
    </source>
</evidence>
<feature type="signal peptide" evidence="3">
    <location>
        <begin position="1"/>
        <end position="22"/>
    </location>
</feature>
<evidence type="ECO:0000259" key="5">
    <source>
        <dbReference type="Pfam" id="PF09242"/>
    </source>
</evidence>
<feature type="domain" description="FAD/NAD(P)-binding" evidence="4">
    <location>
        <begin position="40"/>
        <end position="160"/>
    </location>
</feature>
<dbReference type="KEGG" id="txa:HQN79_02805"/>
<dbReference type="PANTHER" id="PTHR43755:SF1">
    <property type="entry name" value="FAD-DEPENDENT PYRIDINE NUCLEOTIDE-DISULPHIDE OXIDOREDUCTASE"/>
    <property type="match status" value="1"/>
</dbReference>
<dbReference type="InterPro" id="IPR015323">
    <property type="entry name" value="FlavoCytC_S_DH_flav-bd"/>
</dbReference>
<dbReference type="PANTHER" id="PTHR43755">
    <property type="match status" value="1"/>
</dbReference>
<evidence type="ECO:0000259" key="4">
    <source>
        <dbReference type="Pfam" id="PF07992"/>
    </source>
</evidence>
<dbReference type="AlphaFoldDB" id="A0A7D4P3G7"/>
<name>A0A7D4P3G7_9GAMM</name>
<keyword evidence="8" id="KW-1185">Reference proteome</keyword>
<gene>
    <name evidence="7" type="ORF">HQN79_02805</name>
</gene>
<keyword evidence="3" id="KW-0732">Signal</keyword>
<organism evidence="7 8">
    <name type="scientific">Thiomicrorhabdus xiamenensis</name>
    <dbReference type="NCBI Taxonomy" id="2739063"/>
    <lineage>
        <taxon>Bacteria</taxon>
        <taxon>Pseudomonadati</taxon>
        <taxon>Pseudomonadota</taxon>
        <taxon>Gammaproteobacteria</taxon>
        <taxon>Thiotrichales</taxon>
        <taxon>Piscirickettsiaceae</taxon>
        <taxon>Thiomicrorhabdus</taxon>
    </lineage>
</organism>
<evidence type="ECO:0000256" key="2">
    <source>
        <dbReference type="ARBA" id="ARBA00022827"/>
    </source>
</evidence>
<feature type="domain" description="Sulfide dehydrogenase [flavocytochrome c] flavoprotein chain central" evidence="6">
    <location>
        <begin position="171"/>
        <end position="286"/>
    </location>
</feature>
<keyword evidence="2" id="KW-0274">FAD</keyword>
<dbReference type="InterPro" id="IPR016156">
    <property type="entry name" value="FAD/NAD-linked_Rdtase_dimer_sf"/>
</dbReference>
<dbReference type="Pfam" id="PF21706">
    <property type="entry name" value="FCSD_central"/>
    <property type="match status" value="1"/>
</dbReference>
<keyword evidence="1" id="KW-0285">Flavoprotein</keyword>
<evidence type="ECO:0000313" key="8">
    <source>
        <dbReference type="Proteomes" id="UP000504724"/>
    </source>
</evidence>
<dbReference type="RefSeq" id="WP_173284174.1">
    <property type="nucleotide sequence ID" value="NZ_CP054020.1"/>
</dbReference>